<keyword evidence="2" id="KW-0812">Transmembrane</keyword>
<keyword evidence="2" id="KW-0472">Membrane</keyword>
<keyword evidence="4" id="KW-1185">Reference proteome</keyword>
<name>A0A087W1J6_ECHMU</name>
<feature type="region of interest" description="Disordered" evidence="1">
    <location>
        <begin position="191"/>
        <end position="255"/>
    </location>
</feature>
<dbReference type="EMBL" id="LN902844">
    <property type="protein sequence ID" value="CDI98482.1"/>
    <property type="molecule type" value="Genomic_DNA"/>
</dbReference>
<evidence type="ECO:0000313" key="4">
    <source>
        <dbReference type="Proteomes" id="UP000017246"/>
    </source>
</evidence>
<dbReference type="OrthoDB" id="6257341at2759"/>
<evidence type="ECO:0000256" key="2">
    <source>
        <dbReference type="SAM" id="Phobius"/>
    </source>
</evidence>
<feature type="transmembrane region" description="Helical" evidence="2">
    <location>
        <begin position="71"/>
        <end position="96"/>
    </location>
</feature>
<dbReference type="Proteomes" id="UP000017246">
    <property type="component" value="Unassembled WGS sequence"/>
</dbReference>
<sequence>MGQQMSLTTSTPIQRRHITFGVILAFFSIALIIAEGKRPNSSYVGYWVGAIGILPSIFAIVCGVKTTRPLLIVSCLSDFIASCTCVAGAILSLVFFSIHVYAVGWLSVILTTFLLYHAFTIFGELNICCRVVIFGIPDEASAITSHHNHGRDLPAPPIGFFMPDEVPKPPNYDQLSVRGDPPAYTEACSQRSFVTPTPPPPPTPPRSTPSLYSVDRRRNRSLSAIRIPMSVRAEHRHRSHPSSQSRLDQRNQEQF</sequence>
<evidence type="ECO:0000313" key="3">
    <source>
        <dbReference type="EMBL" id="CDI98482.1"/>
    </source>
</evidence>
<feature type="transmembrane region" description="Helical" evidence="2">
    <location>
        <begin position="102"/>
        <end position="122"/>
    </location>
</feature>
<protein>
    <submittedName>
        <fullName evidence="3">Expressed conserved protein</fullName>
    </submittedName>
</protein>
<gene>
    <name evidence="3" type="ORF">EmuJ_000233700</name>
</gene>
<reference evidence="3" key="1">
    <citation type="journal article" date="2013" name="Nature">
        <title>The genomes of four tapeworm species reveal adaptations to parasitism.</title>
        <authorList>
            <person name="Tsai I.J."/>
            <person name="Zarowiecki M."/>
            <person name="Holroyd N."/>
            <person name="Garciarrubio A."/>
            <person name="Sanchez-Flores A."/>
            <person name="Brooks K.L."/>
            <person name="Tracey A."/>
            <person name="Bobes R.J."/>
            <person name="Fragoso G."/>
            <person name="Sciutto E."/>
            <person name="Aslett M."/>
            <person name="Beasley H."/>
            <person name="Bennett H.M."/>
            <person name="Cai J."/>
            <person name="Camicia F."/>
            <person name="Clark R."/>
            <person name="Cucher M."/>
            <person name="De Silva N."/>
            <person name="Day T.A."/>
            <person name="Deplazes P."/>
            <person name="Estrada K."/>
            <person name="Fernandez C."/>
            <person name="Holland P.W."/>
            <person name="Hou J."/>
            <person name="Hu S."/>
            <person name="Huckvale T."/>
            <person name="Hung S.S."/>
            <person name="Kamenetzky L."/>
            <person name="Keane J.A."/>
            <person name="Kiss F."/>
            <person name="Koziol U."/>
            <person name="Lambert O."/>
            <person name="Liu K."/>
            <person name="Luo X."/>
            <person name="Luo Y."/>
            <person name="Macchiaroli N."/>
            <person name="Nichol S."/>
            <person name="Paps J."/>
            <person name="Parkinson J."/>
            <person name="Pouchkina-Stantcheva N."/>
            <person name="Riddiford N."/>
            <person name="Rosenzvit M."/>
            <person name="Salinas G."/>
            <person name="Wasmuth J.D."/>
            <person name="Zamanian M."/>
            <person name="Zheng Y."/>
            <person name="Cai X."/>
            <person name="Soberon X."/>
            <person name="Olson P.D."/>
            <person name="Laclette J.P."/>
            <person name="Brehm K."/>
            <person name="Berriman M."/>
            <person name="Garciarrubio A."/>
            <person name="Bobes R.J."/>
            <person name="Fragoso G."/>
            <person name="Sanchez-Flores A."/>
            <person name="Estrada K."/>
            <person name="Cevallos M.A."/>
            <person name="Morett E."/>
            <person name="Gonzalez V."/>
            <person name="Portillo T."/>
            <person name="Ochoa-Leyva A."/>
            <person name="Jose M.V."/>
            <person name="Sciutto E."/>
            <person name="Landa A."/>
            <person name="Jimenez L."/>
            <person name="Valdes V."/>
            <person name="Carrero J.C."/>
            <person name="Larralde C."/>
            <person name="Morales-Montor J."/>
            <person name="Limon-Lason J."/>
            <person name="Soberon X."/>
            <person name="Laclette J.P."/>
        </authorList>
    </citation>
    <scope>NUCLEOTIDE SEQUENCE [LARGE SCALE GENOMIC DNA]</scope>
</reference>
<dbReference type="OMA" id="GELNICC"/>
<feature type="compositionally biased region" description="Pro residues" evidence="1">
    <location>
        <begin position="196"/>
        <end position="207"/>
    </location>
</feature>
<reference evidence="3" key="2">
    <citation type="submission" date="2015-11" db="EMBL/GenBank/DDBJ databases">
        <authorList>
            <person name="Zhang Y."/>
            <person name="Guo Z."/>
        </authorList>
    </citation>
    <scope>NUCLEOTIDE SEQUENCE</scope>
</reference>
<feature type="transmembrane region" description="Helical" evidence="2">
    <location>
        <begin position="18"/>
        <end position="34"/>
    </location>
</feature>
<proteinExistence type="predicted"/>
<evidence type="ECO:0000256" key="1">
    <source>
        <dbReference type="SAM" id="MobiDB-lite"/>
    </source>
</evidence>
<dbReference type="AlphaFoldDB" id="A0A087W1J6"/>
<accession>A0A087W1J6</accession>
<keyword evidence="2" id="KW-1133">Transmembrane helix</keyword>
<organism evidence="3 4">
    <name type="scientific">Echinococcus multilocularis</name>
    <name type="common">Fox tapeworm</name>
    <dbReference type="NCBI Taxonomy" id="6211"/>
    <lineage>
        <taxon>Eukaryota</taxon>
        <taxon>Metazoa</taxon>
        <taxon>Spiralia</taxon>
        <taxon>Lophotrochozoa</taxon>
        <taxon>Platyhelminthes</taxon>
        <taxon>Cestoda</taxon>
        <taxon>Eucestoda</taxon>
        <taxon>Cyclophyllidea</taxon>
        <taxon>Taeniidae</taxon>
        <taxon>Echinococcus</taxon>
    </lineage>
</organism>
<feature type="transmembrane region" description="Helical" evidence="2">
    <location>
        <begin position="46"/>
        <end position="64"/>
    </location>
</feature>